<reference evidence="1" key="1">
    <citation type="journal article" date="2015" name="Nature">
        <title>Complex archaea that bridge the gap between prokaryotes and eukaryotes.</title>
        <authorList>
            <person name="Spang A."/>
            <person name="Saw J.H."/>
            <person name="Jorgensen S.L."/>
            <person name="Zaremba-Niedzwiedzka K."/>
            <person name="Martijn J."/>
            <person name="Lind A.E."/>
            <person name="van Eijk R."/>
            <person name="Schleper C."/>
            <person name="Guy L."/>
            <person name="Ettema T.J."/>
        </authorList>
    </citation>
    <scope>NUCLEOTIDE SEQUENCE</scope>
</reference>
<accession>A0A0F9DJ96</accession>
<proteinExistence type="predicted"/>
<comment type="caution">
    <text evidence="1">The sequence shown here is derived from an EMBL/GenBank/DDBJ whole genome shotgun (WGS) entry which is preliminary data.</text>
</comment>
<dbReference type="AlphaFoldDB" id="A0A0F9DJ96"/>
<protein>
    <submittedName>
        <fullName evidence="1">Uncharacterized protein</fullName>
    </submittedName>
</protein>
<dbReference type="EMBL" id="LAZR01041400">
    <property type="protein sequence ID" value="KKL12088.1"/>
    <property type="molecule type" value="Genomic_DNA"/>
</dbReference>
<evidence type="ECO:0000313" key="1">
    <source>
        <dbReference type="EMBL" id="KKL12088.1"/>
    </source>
</evidence>
<name>A0A0F9DJ96_9ZZZZ</name>
<organism evidence="1">
    <name type="scientific">marine sediment metagenome</name>
    <dbReference type="NCBI Taxonomy" id="412755"/>
    <lineage>
        <taxon>unclassified sequences</taxon>
        <taxon>metagenomes</taxon>
        <taxon>ecological metagenomes</taxon>
    </lineage>
</organism>
<gene>
    <name evidence="1" type="ORF">LCGC14_2539260</name>
</gene>
<sequence>RHEYDSQARPYSLGERLTIQVRYEEATRQQTEETQAREIEEEIGIVVTALVRRVSSPTIEGVPVCAGPASFGNSSGRFRVCLISPKRVIETRWTSALPRSF</sequence>
<feature type="non-terminal residue" evidence="1">
    <location>
        <position position="1"/>
    </location>
</feature>